<keyword evidence="1" id="KW-0479">Metal-binding</keyword>
<name>A0ABQ9GS60_9NEOP</name>
<evidence type="ECO:0000313" key="2">
    <source>
        <dbReference type="EMBL" id="KAJ8874830.1"/>
    </source>
</evidence>
<keyword evidence="1" id="KW-0472">Membrane</keyword>
<dbReference type="PANTHER" id="PTHR10443:SF12">
    <property type="entry name" value="DIPEPTIDASE"/>
    <property type="match status" value="1"/>
</dbReference>
<evidence type="ECO:0000313" key="3">
    <source>
        <dbReference type="Proteomes" id="UP001159363"/>
    </source>
</evidence>
<dbReference type="Pfam" id="PF01244">
    <property type="entry name" value="Peptidase_M19"/>
    <property type="match status" value="2"/>
</dbReference>
<accession>A0ABQ9GS60</accession>
<comment type="similarity">
    <text evidence="1">Belongs to the metallo-dependent hydrolases superfamily. Peptidase M19 family.</text>
</comment>
<dbReference type="Gene3D" id="3.20.20.140">
    <property type="entry name" value="Metal-dependent hydrolases"/>
    <property type="match status" value="2"/>
</dbReference>
<keyword evidence="1" id="KW-0862">Zinc</keyword>
<keyword evidence="1" id="KW-0325">Glycoprotein</keyword>
<dbReference type="Proteomes" id="UP001159363">
    <property type="component" value="Chromosome 8"/>
</dbReference>
<keyword evidence="3" id="KW-1185">Reference proteome</keyword>
<dbReference type="EMBL" id="JARBHB010000009">
    <property type="protein sequence ID" value="KAJ8874830.1"/>
    <property type="molecule type" value="Genomic_DNA"/>
</dbReference>
<comment type="catalytic activity">
    <reaction evidence="1">
        <text>an L-aminoacyl-L-amino acid + H2O = 2 an L-alpha-amino acid</text>
        <dbReference type="Rhea" id="RHEA:48940"/>
        <dbReference type="ChEBI" id="CHEBI:15377"/>
        <dbReference type="ChEBI" id="CHEBI:59869"/>
        <dbReference type="ChEBI" id="CHEBI:77460"/>
        <dbReference type="EC" id="3.4.13.19"/>
    </reaction>
</comment>
<keyword evidence="1" id="KW-1015">Disulfide bond</keyword>
<comment type="subcellular location">
    <subcellularLocation>
        <location evidence="1">Membrane</location>
        <topology evidence="1">Lipid-anchor</topology>
        <topology evidence="1">GPI-anchor</topology>
    </subcellularLocation>
</comment>
<keyword evidence="1" id="KW-0378">Hydrolase</keyword>
<protein>
    <recommendedName>
        <fullName evidence="1">Dipeptidase</fullName>
        <ecNumber evidence="1">3.4.13.19</ecNumber>
    </recommendedName>
</protein>
<reference evidence="2 3" key="1">
    <citation type="submission" date="2023-02" db="EMBL/GenBank/DDBJ databases">
        <title>LHISI_Scaffold_Assembly.</title>
        <authorList>
            <person name="Stuart O.P."/>
            <person name="Cleave R."/>
            <person name="Magrath M.J.L."/>
            <person name="Mikheyev A.S."/>
        </authorList>
    </citation>
    <scope>NUCLEOTIDE SEQUENCE [LARGE SCALE GENOMIC DNA]</scope>
    <source>
        <strain evidence="2">Daus_M_001</strain>
        <tissue evidence="2">Leg muscle</tissue>
    </source>
</reference>
<comment type="caution">
    <text evidence="2">The sequence shown here is derived from an EMBL/GenBank/DDBJ whole genome shotgun (WGS) entry which is preliminary data.</text>
</comment>
<evidence type="ECO:0000256" key="1">
    <source>
        <dbReference type="RuleBase" id="RU341113"/>
    </source>
</evidence>
<keyword evidence="1" id="KW-0449">Lipoprotein</keyword>
<comment type="subunit">
    <text evidence="1">Homodimer; disulfide-linked.</text>
</comment>
<proteinExistence type="inferred from homology"/>
<keyword evidence="1" id="KW-0224">Dipeptidase</keyword>
<dbReference type="InterPro" id="IPR032466">
    <property type="entry name" value="Metal_Hydrolase"/>
</dbReference>
<keyword evidence="1" id="KW-0645">Protease</keyword>
<dbReference type="PROSITE" id="PS51365">
    <property type="entry name" value="RENAL_DIPEPTIDASE_2"/>
    <property type="match status" value="1"/>
</dbReference>
<dbReference type="InterPro" id="IPR008257">
    <property type="entry name" value="Pept_M19"/>
</dbReference>
<dbReference type="PANTHER" id="PTHR10443">
    <property type="entry name" value="MICROSOMAL DIPEPTIDASE"/>
    <property type="match status" value="1"/>
</dbReference>
<sequence>MHTIIFPAASEYSEACRKHSEKPLRAEIRPTVHVDMLQRNENSVLPAIARVTRPPNGVVFPQFWVAYVPCESQDLNAVQLTLEQIDLIKRLIEKYGQQMQFASNTKVRRDLRRLCVSDILRRLCVSEILRRLCVSEILRRLCVSEILRRLCVSEILRRLCVSEFLRRLCVSEILRRLCVSEFLRRLCISEILRRLCVSEILRRLCVSDILRRLCVSEILRRLCVSEILRRLCVSEILRRLCVSEFLQRLCVSEILRRLCVSEILRRLCVSEILRAHSEKKIASLIGVEGGHSIGNSLAVLRILYDLGVGVVADAFTSLQGEPGSIPAGATCEDRAGRYR</sequence>
<gene>
    <name evidence="2" type="ORF">PR048_022719</name>
</gene>
<dbReference type="SUPFAM" id="SSF51556">
    <property type="entry name" value="Metallo-dependent hydrolases"/>
    <property type="match status" value="1"/>
</dbReference>
<comment type="cofactor">
    <cofactor evidence="1">
        <name>Zn(2+)</name>
        <dbReference type="ChEBI" id="CHEBI:29105"/>
    </cofactor>
</comment>
<keyword evidence="1" id="KW-0482">Metalloprotease</keyword>
<organism evidence="2 3">
    <name type="scientific">Dryococelus australis</name>
    <dbReference type="NCBI Taxonomy" id="614101"/>
    <lineage>
        <taxon>Eukaryota</taxon>
        <taxon>Metazoa</taxon>
        <taxon>Ecdysozoa</taxon>
        <taxon>Arthropoda</taxon>
        <taxon>Hexapoda</taxon>
        <taxon>Insecta</taxon>
        <taxon>Pterygota</taxon>
        <taxon>Neoptera</taxon>
        <taxon>Polyneoptera</taxon>
        <taxon>Phasmatodea</taxon>
        <taxon>Verophasmatodea</taxon>
        <taxon>Anareolatae</taxon>
        <taxon>Phasmatidae</taxon>
        <taxon>Eurycanthinae</taxon>
        <taxon>Dryococelus</taxon>
    </lineage>
</organism>
<dbReference type="EC" id="3.4.13.19" evidence="1"/>
<keyword evidence="1" id="KW-0336">GPI-anchor</keyword>